<dbReference type="AlphaFoldDB" id="A0A7C8VKQ5"/>
<dbReference type="Proteomes" id="UP000474640">
    <property type="component" value="Unassembled WGS sequence"/>
</dbReference>
<name>A0A7C8VKQ5_ORBOL</name>
<accession>A0A7C8VKQ5</accession>
<comment type="caution">
    <text evidence="1">The sequence shown here is derived from an EMBL/GenBank/DDBJ whole genome shotgun (WGS) entry which is preliminary data.</text>
</comment>
<dbReference type="OrthoDB" id="10269341at2759"/>
<protein>
    <submittedName>
        <fullName evidence="1">Uncharacterized protein</fullName>
    </submittedName>
</protein>
<sequence length="448" mass="51666">MSATLLLDSESSSDAPLSDKAPLITRAKDLVFTWSYISDHESDLLEDTATFGQIEKLLTSVNGYFVARSENPRQTGLRAGLVHVPAPMFPDFHAAFSALPMGVAIDILFNWIQNEWYKARVKFNNQHLYQLMRILRTPTVWPAWVALGVGRKRTLEVSNPQKRLKTWAKCSRNYRRSRGQTHIAARQAVLNGETDRLLSRLCHLLMDQTPGSASVACPFCNINNPDPRRHGHWALRLIINLFVQGQIKFVDEMILFDLRHQGTPWYFFLFFRWILDWLDAVRMTERRNPNGEMVENTWNGFVETCRVSTRAVETLLDRWDTRGGVVGLSRSENRERHKARNVFSRYMWVDHWLNSPAGRVFRGERLEGVINIARARNQSVTARNPDAVSDIVNDEVMCLLEMHRVNLAAGDPYNLIATFTMPFYRATPLAIPNAPYINELQYHQRYSF</sequence>
<dbReference type="EMBL" id="JAABOJ010000005">
    <property type="protein sequence ID" value="KAF3286579.1"/>
    <property type="molecule type" value="Genomic_DNA"/>
</dbReference>
<gene>
    <name evidence="1" type="ORF">TWF970_008431</name>
</gene>
<evidence type="ECO:0000313" key="1">
    <source>
        <dbReference type="EMBL" id="KAF3286579.1"/>
    </source>
</evidence>
<evidence type="ECO:0000313" key="2">
    <source>
        <dbReference type="Proteomes" id="UP000474640"/>
    </source>
</evidence>
<proteinExistence type="predicted"/>
<reference evidence="1 2" key="1">
    <citation type="submission" date="2020-01" db="EMBL/GenBank/DDBJ databases">
        <authorList>
            <person name="Palmer J.M."/>
        </authorList>
    </citation>
    <scope>NUCLEOTIDE SEQUENCE [LARGE SCALE GENOMIC DNA]</scope>
    <source>
        <strain evidence="1 2">TWF970</strain>
    </source>
</reference>
<organism evidence="1 2">
    <name type="scientific">Orbilia oligospora</name>
    <name type="common">Nematode-trapping fungus</name>
    <name type="synonym">Arthrobotrys oligospora</name>
    <dbReference type="NCBI Taxonomy" id="2813651"/>
    <lineage>
        <taxon>Eukaryota</taxon>
        <taxon>Fungi</taxon>
        <taxon>Dikarya</taxon>
        <taxon>Ascomycota</taxon>
        <taxon>Pezizomycotina</taxon>
        <taxon>Orbiliomycetes</taxon>
        <taxon>Orbiliales</taxon>
        <taxon>Orbiliaceae</taxon>
        <taxon>Orbilia</taxon>
    </lineage>
</organism>